<dbReference type="InterPro" id="IPR013149">
    <property type="entry name" value="ADH-like_C"/>
</dbReference>
<evidence type="ECO:0000259" key="1">
    <source>
        <dbReference type="Pfam" id="PF00107"/>
    </source>
</evidence>
<sequence length="370" mass="38555">MATYRALVLKSTSEPLSLDVRPIPTAVPGSVIVKVLGLSVIPYIAAVLDGSLPYAISMPMVPGSSCLARIHSIGPDAISLTPGQLVYCDMTVRARDDPNAAILMGLHGGAAPKLMDGEWRDGPYAEYAKFPTENVFPLNEEVLLGKFGYSIEDLCALPNLLVPFGGLSEIDVRPGDTVIVAPATGKFGGSAVTTALAMGASVVACGRNASTLETMSSFFSPTGCLSTVVLTGDIAIDTKAMVSASGNNGKGADAFIDFSPAVAKGASHINAALGALRQKGKAAFMGGIIGGVEIDYSMVMMKSLRIQGRFMYEREMIVRLLGMVEKGNLKLGEKGTNFKTVGKFGLDSIGEAVQEASKATGWGSQVVLLP</sequence>
<dbReference type="PANTHER" id="PTHR43677">
    <property type="entry name" value="SHORT-CHAIN DEHYDROGENASE/REDUCTASE"/>
    <property type="match status" value="1"/>
</dbReference>
<dbReference type="STRING" id="1095630.A0A2J6STX1"/>
<dbReference type="GO" id="GO:0016491">
    <property type="term" value="F:oxidoreductase activity"/>
    <property type="evidence" value="ECO:0007669"/>
    <property type="project" value="TreeGrafter"/>
</dbReference>
<accession>A0A2J6STX1</accession>
<dbReference type="Pfam" id="PF08240">
    <property type="entry name" value="ADH_N"/>
    <property type="match status" value="1"/>
</dbReference>
<dbReference type="InParanoid" id="A0A2J6STX1"/>
<proteinExistence type="predicted"/>
<dbReference type="GeneID" id="36591883"/>
<gene>
    <name evidence="3" type="ORF">K444DRAFT_634908</name>
</gene>
<dbReference type="PANTHER" id="PTHR43677:SF4">
    <property type="entry name" value="QUINONE OXIDOREDUCTASE-LIKE PROTEIN 2"/>
    <property type="match status" value="1"/>
</dbReference>
<dbReference type="RefSeq" id="XP_024731047.1">
    <property type="nucleotide sequence ID" value="XM_024883806.1"/>
</dbReference>
<dbReference type="SUPFAM" id="SSF51735">
    <property type="entry name" value="NAD(P)-binding Rossmann-fold domains"/>
    <property type="match status" value="1"/>
</dbReference>
<dbReference type="SUPFAM" id="SSF50129">
    <property type="entry name" value="GroES-like"/>
    <property type="match status" value="1"/>
</dbReference>
<dbReference type="AlphaFoldDB" id="A0A2J6STX1"/>
<dbReference type="InterPro" id="IPR013154">
    <property type="entry name" value="ADH-like_N"/>
</dbReference>
<dbReference type="OrthoDB" id="5407715at2759"/>
<evidence type="ECO:0000313" key="4">
    <source>
        <dbReference type="Proteomes" id="UP000235371"/>
    </source>
</evidence>
<dbReference type="InterPro" id="IPR036291">
    <property type="entry name" value="NAD(P)-bd_dom_sf"/>
</dbReference>
<keyword evidence="4" id="KW-1185">Reference proteome</keyword>
<name>A0A2J6STX1_9HELO</name>
<evidence type="ECO:0000259" key="2">
    <source>
        <dbReference type="Pfam" id="PF08240"/>
    </source>
</evidence>
<dbReference type="Proteomes" id="UP000235371">
    <property type="component" value="Unassembled WGS sequence"/>
</dbReference>
<feature type="domain" description="Alcohol dehydrogenase-like N-terminal" evidence="2">
    <location>
        <begin position="28"/>
        <end position="139"/>
    </location>
</feature>
<dbReference type="Gene3D" id="3.90.180.10">
    <property type="entry name" value="Medium-chain alcohol dehydrogenases, catalytic domain"/>
    <property type="match status" value="1"/>
</dbReference>
<dbReference type="Pfam" id="PF00107">
    <property type="entry name" value="ADH_zinc_N"/>
    <property type="match status" value="1"/>
</dbReference>
<evidence type="ECO:0000313" key="3">
    <source>
        <dbReference type="EMBL" id="PMD54143.1"/>
    </source>
</evidence>
<protein>
    <submittedName>
        <fullName evidence="3">Putative isopropanol dehydrogenase</fullName>
    </submittedName>
</protein>
<dbReference type="Gene3D" id="3.40.50.720">
    <property type="entry name" value="NAD(P)-binding Rossmann-like Domain"/>
    <property type="match status" value="1"/>
</dbReference>
<dbReference type="GO" id="GO:0005739">
    <property type="term" value="C:mitochondrion"/>
    <property type="evidence" value="ECO:0007669"/>
    <property type="project" value="TreeGrafter"/>
</dbReference>
<dbReference type="InterPro" id="IPR011032">
    <property type="entry name" value="GroES-like_sf"/>
</dbReference>
<reference evidence="3 4" key="1">
    <citation type="submission" date="2016-04" db="EMBL/GenBank/DDBJ databases">
        <title>A degradative enzymes factory behind the ericoid mycorrhizal symbiosis.</title>
        <authorList>
            <consortium name="DOE Joint Genome Institute"/>
            <person name="Martino E."/>
            <person name="Morin E."/>
            <person name="Grelet G."/>
            <person name="Kuo A."/>
            <person name="Kohler A."/>
            <person name="Daghino S."/>
            <person name="Barry K."/>
            <person name="Choi C."/>
            <person name="Cichocki N."/>
            <person name="Clum A."/>
            <person name="Copeland A."/>
            <person name="Hainaut M."/>
            <person name="Haridas S."/>
            <person name="Labutti K."/>
            <person name="Lindquist E."/>
            <person name="Lipzen A."/>
            <person name="Khouja H.-R."/>
            <person name="Murat C."/>
            <person name="Ohm R."/>
            <person name="Olson A."/>
            <person name="Spatafora J."/>
            <person name="Veneault-Fourrey C."/>
            <person name="Henrissat B."/>
            <person name="Grigoriev I."/>
            <person name="Martin F."/>
            <person name="Perotto S."/>
        </authorList>
    </citation>
    <scope>NUCLEOTIDE SEQUENCE [LARGE SCALE GENOMIC DNA]</scope>
    <source>
        <strain evidence="3 4">E</strain>
    </source>
</reference>
<dbReference type="EMBL" id="KZ613866">
    <property type="protein sequence ID" value="PMD54143.1"/>
    <property type="molecule type" value="Genomic_DNA"/>
</dbReference>
<dbReference type="CDD" id="cd05188">
    <property type="entry name" value="MDR"/>
    <property type="match status" value="1"/>
</dbReference>
<feature type="domain" description="Alcohol dehydrogenase-like C-terminal" evidence="1">
    <location>
        <begin position="188"/>
        <end position="323"/>
    </location>
</feature>
<dbReference type="InterPro" id="IPR051397">
    <property type="entry name" value="Zn-ADH-like_protein"/>
</dbReference>
<organism evidence="3 4">
    <name type="scientific">Hyaloscypha bicolor E</name>
    <dbReference type="NCBI Taxonomy" id="1095630"/>
    <lineage>
        <taxon>Eukaryota</taxon>
        <taxon>Fungi</taxon>
        <taxon>Dikarya</taxon>
        <taxon>Ascomycota</taxon>
        <taxon>Pezizomycotina</taxon>
        <taxon>Leotiomycetes</taxon>
        <taxon>Helotiales</taxon>
        <taxon>Hyaloscyphaceae</taxon>
        <taxon>Hyaloscypha</taxon>
        <taxon>Hyaloscypha bicolor</taxon>
    </lineage>
</organism>